<name>A0A0F4L2C2_9BIFI</name>
<accession>A0A0F4L2C2</accession>
<keyword evidence="1" id="KW-0547">Nucleotide-binding</keyword>
<gene>
    <name evidence="3" type="ORF">JF70_05600</name>
</gene>
<evidence type="ECO:0000259" key="2">
    <source>
        <dbReference type="PROSITE" id="PS50975"/>
    </source>
</evidence>
<dbReference type="PATRIC" id="fig|1684.5.peg.590"/>
<keyword evidence="4" id="KW-1185">Reference proteome</keyword>
<dbReference type="RefSeq" id="WP_045935219.1">
    <property type="nucleotide sequence ID" value="NZ_KQ033885.1"/>
</dbReference>
<dbReference type="InterPro" id="IPR011761">
    <property type="entry name" value="ATP-grasp"/>
</dbReference>
<protein>
    <recommendedName>
        <fullName evidence="2">ATP-grasp domain-containing protein</fullName>
    </recommendedName>
</protein>
<dbReference type="AlphaFoldDB" id="A0A0F4L2C2"/>
<evidence type="ECO:0000256" key="1">
    <source>
        <dbReference type="PROSITE-ProRule" id="PRU00409"/>
    </source>
</evidence>
<dbReference type="SUPFAM" id="SSF56059">
    <property type="entry name" value="Glutathione synthetase ATP-binding domain-like"/>
    <property type="match status" value="1"/>
</dbReference>
<feature type="domain" description="ATP-grasp" evidence="2">
    <location>
        <begin position="125"/>
        <end position="326"/>
    </location>
</feature>
<dbReference type="GO" id="GO:0046872">
    <property type="term" value="F:metal ion binding"/>
    <property type="evidence" value="ECO:0007669"/>
    <property type="project" value="InterPro"/>
</dbReference>
<organism evidence="3 4">
    <name type="scientific">Bifidobacterium mellis</name>
    <dbReference type="NCBI Taxonomy" id="1293823"/>
    <lineage>
        <taxon>Bacteria</taxon>
        <taxon>Bacillati</taxon>
        <taxon>Actinomycetota</taxon>
        <taxon>Actinomycetes</taxon>
        <taxon>Bifidobacteriales</taxon>
        <taxon>Bifidobacteriaceae</taxon>
        <taxon>Bifidobacterium</taxon>
    </lineage>
</organism>
<dbReference type="Gene3D" id="3.30.470.20">
    <property type="entry name" value="ATP-grasp fold, B domain"/>
    <property type="match status" value="1"/>
</dbReference>
<evidence type="ECO:0000313" key="3">
    <source>
        <dbReference type="EMBL" id="KJY51746.1"/>
    </source>
</evidence>
<dbReference type="GO" id="GO:0005524">
    <property type="term" value="F:ATP binding"/>
    <property type="evidence" value="ECO:0007669"/>
    <property type="project" value="UniProtKB-UniRule"/>
</dbReference>
<evidence type="ECO:0000313" key="4">
    <source>
        <dbReference type="Proteomes" id="UP000033567"/>
    </source>
</evidence>
<dbReference type="Proteomes" id="UP000033567">
    <property type="component" value="Unassembled WGS sequence"/>
</dbReference>
<comment type="caution">
    <text evidence="3">The sequence shown here is derived from an EMBL/GenBank/DDBJ whole genome shotgun (WGS) entry which is preliminary data.</text>
</comment>
<reference evidence="3 4" key="1">
    <citation type="submission" date="2014-12" db="EMBL/GenBank/DDBJ databases">
        <title>Comparative genomics of the lactic acid bacteria isolated from the honey bee gut.</title>
        <authorList>
            <person name="Ellegaard K.M."/>
            <person name="Tamarit D."/>
            <person name="Javelind E."/>
            <person name="Olofsson T."/>
            <person name="Andersson S.G."/>
            <person name="Vasquez A."/>
        </authorList>
    </citation>
    <scope>NUCLEOTIDE SEQUENCE [LARGE SCALE GENOMIC DNA]</scope>
    <source>
        <strain evidence="3 4">Bin7</strain>
    </source>
</reference>
<keyword evidence="1" id="KW-0067">ATP-binding</keyword>
<proteinExistence type="predicted"/>
<dbReference type="PROSITE" id="PS50975">
    <property type="entry name" value="ATP_GRASP"/>
    <property type="match status" value="1"/>
</dbReference>
<sequence length="414" mass="48545">MKEFQPVILGTDINTYGMARAFHEVYGLVSTAFGHYQLSPTKYSRILDLHLVHDFTNPEVFVSTLNEWADAYHRDHPGATLLLLPCGDTYANLLDEFGEPLRERFVFNAIDKELNRSLSLKSSFYELCDRYDLPHPKTISVDADDVKAGRHRNLPFDYPVAMKPADSDEWLGIDFPGRKKAFIFSNPDELDTMIRRSYQAGYTSQMVIQDFVPGGDDNMRVLNAYVDRHHRVRMMFLGHPLLEDPAPEAVGNYAAIIPDYNQDIFDRIKAFLEDIKYSGMANFDMKYDPRDGVYKLFEINLRQGRSSYVVTLNGFNLARYFVDDLVLDTPFNGRTVFGRGHRLWMEIPKDIFRKYCAESEDKRQAMAMIRRGDWGTTLEYSKDRNFRRWLLIRHMFAIYRRRYRRYFRDKRTLA</sequence>
<dbReference type="EMBL" id="JWMF01000004">
    <property type="protein sequence ID" value="KJY51746.1"/>
    <property type="molecule type" value="Genomic_DNA"/>
</dbReference>